<feature type="transmembrane region" description="Helical" evidence="11">
    <location>
        <begin position="254"/>
        <end position="274"/>
    </location>
</feature>
<dbReference type="GO" id="GO:0050291">
    <property type="term" value="F:sphingosine N-acyltransferase activity"/>
    <property type="evidence" value="ECO:0007669"/>
    <property type="project" value="InterPro"/>
</dbReference>
<dbReference type="GO" id="GO:0046513">
    <property type="term" value="P:ceramide biosynthetic process"/>
    <property type="evidence" value="ECO:0007669"/>
    <property type="project" value="InterPro"/>
</dbReference>
<protein>
    <submittedName>
        <fullName evidence="13">Sphingosine n-acyltransferase lag1</fullName>
    </submittedName>
</protein>
<evidence type="ECO:0000256" key="1">
    <source>
        <dbReference type="ARBA" id="ARBA00004477"/>
    </source>
</evidence>
<feature type="transmembrane region" description="Helical" evidence="11">
    <location>
        <begin position="165"/>
        <end position="187"/>
    </location>
</feature>
<keyword evidence="8" id="KW-0325">Glycoprotein</keyword>
<evidence type="ECO:0000256" key="6">
    <source>
        <dbReference type="ARBA" id="ARBA00022989"/>
    </source>
</evidence>
<evidence type="ECO:0000256" key="11">
    <source>
        <dbReference type="SAM" id="Phobius"/>
    </source>
</evidence>
<evidence type="ECO:0000313" key="13">
    <source>
        <dbReference type="EMBL" id="WPH01941.1"/>
    </source>
</evidence>
<dbReference type="PANTHER" id="PTHR12560">
    <property type="entry name" value="LONGEVITY ASSURANCE FACTOR 1 LAG1"/>
    <property type="match status" value="1"/>
</dbReference>
<evidence type="ECO:0000313" key="14">
    <source>
        <dbReference type="Proteomes" id="UP001303373"/>
    </source>
</evidence>
<evidence type="ECO:0000256" key="5">
    <source>
        <dbReference type="ARBA" id="ARBA00022824"/>
    </source>
</evidence>
<feature type="region of interest" description="Disordered" evidence="10">
    <location>
        <begin position="484"/>
        <end position="506"/>
    </location>
</feature>
<keyword evidence="3" id="KW-0808">Transferase</keyword>
<feature type="compositionally biased region" description="Polar residues" evidence="10">
    <location>
        <begin position="15"/>
        <end position="28"/>
    </location>
</feature>
<evidence type="ECO:0000256" key="4">
    <source>
        <dbReference type="ARBA" id="ARBA00022692"/>
    </source>
</evidence>
<dbReference type="PROSITE" id="PS50922">
    <property type="entry name" value="TLC"/>
    <property type="match status" value="1"/>
</dbReference>
<evidence type="ECO:0000256" key="3">
    <source>
        <dbReference type="ARBA" id="ARBA00022679"/>
    </source>
</evidence>
<comment type="similarity">
    <text evidence="2">Belongs to the sphingosine N-acyltransferase family.</text>
</comment>
<sequence>MSSPSGKEAFPPLTPSSGVSRNPHSPSITIRARPRRKSSNLGADPRGDTGATSLATSSFARDVHSPPRTPIDAKSSERPVRERKRKKAKKLFNRWKRMSLRHTWINPLILVLLILGGYYVSPGEHNPLHSAIFLSYPNPPMNERTNTLPAHIGHVTQYGKGPKDFGFFGFYTIVLSFSREFLMQRLIQPIAVMSGIRSRAKQLRFMEQFYTAIYFAIFGPFGLFVMSRTPVWYFNTTGMYEGFPHRAHESYFKAYYLLQAAYWAQQSLVMILGLEARRKDFRELVLHHLITLSLIGLSYRFHFTYMGIAVYITHDISDFFLATSKVLNYLDSILIGPYFAFFIGVWAYLRHYINLSILRSLVPAVVGKFVNQALPPSVLPAGGFHTGEFETVGPFELNWETQQYKCWIAQIITFALLAALQAVNIFWFLLILRILYRFLFKGVQKDERSEDEEEEEVPTLAVDPKSNVVMSKPQVQLNGEPVHAINTDDVPVSGYELRSRQSTRKR</sequence>
<evidence type="ECO:0000256" key="9">
    <source>
        <dbReference type="PROSITE-ProRule" id="PRU00205"/>
    </source>
</evidence>
<keyword evidence="4 9" id="KW-0812">Transmembrane</keyword>
<feature type="transmembrane region" description="Helical" evidence="11">
    <location>
        <begin position="208"/>
        <end position="234"/>
    </location>
</feature>
<keyword evidence="7 9" id="KW-0472">Membrane</keyword>
<dbReference type="InterPro" id="IPR006634">
    <property type="entry name" value="TLC-dom"/>
</dbReference>
<feature type="transmembrane region" description="Helical" evidence="11">
    <location>
        <begin position="286"/>
        <end position="312"/>
    </location>
</feature>
<feature type="compositionally biased region" description="Polar residues" evidence="10">
    <location>
        <begin position="50"/>
        <end position="59"/>
    </location>
</feature>
<evidence type="ECO:0000256" key="8">
    <source>
        <dbReference type="ARBA" id="ARBA00023180"/>
    </source>
</evidence>
<organism evidence="13 14">
    <name type="scientific">Acrodontium crateriforme</name>
    <dbReference type="NCBI Taxonomy" id="150365"/>
    <lineage>
        <taxon>Eukaryota</taxon>
        <taxon>Fungi</taxon>
        <taxon>Dikarya</taxon>
        <taxon>Ascomycota</taxon>
        <taxon>Pezizomycotina</taxon>
        <taxon>Dothideomycetes</taxon>
        <taxon>Dothideomycetidae</taxon>
        <taxon>Mycosphaerellales</taxon>
        <taxon>Teratosphaeriaceae</taxon>
        <taxon>Acrodontium</taxon>
    </lineage>
</organism>
<evidence type="ECO:0000256" key="7">
    <source>
        <dbReference type="ARBA" id="ARBA00023136"/>
    </source>
</evidence>
<keyword evidence="5" id="KW-0256">Endoplasmic reticulum</keyword>
<comment type="subcellular location">
    <subcellularLocation>
        <location evidence="1">Endoplasmic reticulum membrane</location>
        <topology evidence="1">Multi-pass membrane protein</topology>
    </subcellularLocation>
</comment>
<name>A0AAQ3R5D3_9PEZI</name>
<feature type="transmembrane region" description="Helical" evidence="11">
    <location>
        <begin position="332"/>
        <end position="349"/>
    </location>
</feature>
<evidence type="ECO:0000259" key="12">
    <source>
        <dbReference type="PROSITE" id="PS50922"/>
    </source>
</evidence>
<feature type="transmembrane region" description="Helical" evidence="11">
    <location>
        <begin position="407"/>
        <end position="432"/>
    </location>
</feature>
<dbReference type="PANTHER" id="PTHR12560:SF11">
    <property type="entry name" value="CERAMIDE SYNTHASE LAC1-RELATED"/>
    <property type="match status" value="1"/>
</dbReference>
<feature type="transmembrane region" description="Helical" evidence="11">
    <location>
        <begin position="104"/>
        <end position="121"/>
    </location>
</feature>
<keyword evidence="14" id="KW-1185">Reference proteome</keyword>
<proteinExistence type="inferred from homology"/>
<dbReference type="InterPro" id="IPR016439">
    <property type="entry name" value="Lag1/Lac1-like"/>
</dbReference>
<accession>A0AAQ3R5D3</accession>
<dbReference type="SMART" id="SM00724">
    <property type="entry name" value="TLC"/>
    <property type="match status" value="1"/>
</dbReference>
<dbReference type="GO" id="GO:0005789">
    <property type="term" value="C:endoplasmic reticulum membrane"/>
    <property type="evidence" value="ECO:0007669"/>
    <property type="project" value="UniProtKB-SubCell"/>
</dbReference>
<dbReference type="EMBL" id="CP138586">
    <property type="protein sequence ID" value="WPH01941.1"/>
    <property type="molecule type" value="Genomic_DNA"/>
</dbReference>
<dbReference type="Proteomes" id="UP001303373">
    <property type="component" value="Chromosome 7"/>
</dbReference>
<gene>
    <name evidence="13" type="ORF">R9X50_00479500</name>
</gene>
<dbReference type="Pfam" id="PF03798">
    <property type="entry name" value="TRAM_LAG1_CLN8"/>
    <property type="match status" value="1"/>
</dbReference>
<feature type="domain" description="TLC" evidence="12">
    <location>
        <begin position="200"/>
        <end position="440"/>
    </location>
</feature>
<evidence type="ECO:0000256" key="10">
    <source>
        <dbReference type="SAM" id="MobiDB-lite"/>
    </source>
</evidence>
<reference evidence="13 14" key="1">
    <citation type="submission" date="2023-11" db="EMBL/GenBank/DDBJ databases">
        <title>An acidophilic fungus is an integral part of prey digestion in a carnivorous sundew plant.</title>
        <authorList>
            <person name="Tsai I.J."/>
        </authorList>
    </citation>
    <scope>NUCLEOTIDE SEQUENCE [LARGE SCALE GENOMIC DNA]</scope>
    <source>
        <strain evidence="13">169a</strain>
    </source>
</reference>
<keyword evidence="6 11" id="KW-1133">Transmembrane helix</keyword>
<feature type="region of interest" description="Disordered" evidence="10">
    <location>
        <begin position="1"/>
        <end position="87"/>
    </location>
</feature>
<dbReference type="AlphaFoldDB" id="A0AAQ3R5D3"/>
<evidence type="ECO:0000256" key="2">
    <source>
        <dbReference type="ARBA" id="ARBA00009808"/>
    </source>
</evidence>